<name>A0A5C5UAU9_9GAMM</name>
<proteinExistence type="predicted"/>
<feature type="chain" id="PRO_5023032683" description="Outer membrane beta-barrel protein" evidence="1">
    <location>
        <begin position="26"/>
        <end position="433"/>
    </location>
</feature>
<keyword evidence="3" id="KW-1185">Reference proteome</keyword>
<dbReference type="AlphaFoldDB" id="A0A5C5UAU9"/>
<feature type="signal peptide" evidence="1">
    <location>
        <begin position="1"/>
        <end position="25"/>
    </location>
</feature>
<evidence type="ECO:0000256" key="1">
    <source>
        <dbReference type="SAM" id="SignalP"/>
    </source>
</evidence>
<reference evidence="2 3" key="1">
    <citation type="journal article" date="2008" name="Int. J. Syst. Evol. Microbiol.">
        <title>Luteimonas marina sp. nov., isolated from seawater.</title>
        <authorList>
            <person name="Baik K.S."/>
            <person name="Park S.C."/>
            <person name="Kim M.S."/>
            <person name="Kim E.M."/>
            <person name="Park C."/>
            <person name="Chun J."/>
            <person name="Seong C.N."/>
        </authorList>
    </citation>
    <scope>NUCLEOTIDE SEQUENCE [LARGE SCALE GENOMIC DNA]</scope>
    <source>
        <strain evidence="2 3">FR1330</strain>
    </source>
</reference>
<evidence type="ECO:0000313" key="2">
    <source>
        <dbReference type="EMBL" id="TWT23088.1"/>
    </source>
</evidence>
<organism evidence="2 3">
    <name type="scientific">Luteimonas marina</name>
    <dbReference type="NCBI Taxonomy" id="488485"/>
    <lineage>
        <taxon>Bacteria</taxon>
        <taxon>Pseudomonadati</taxon>
        <taxon>Pseudomonadota</taxon>
        <taxon>Gammaproteobacteria</taxon>
        <taxon>Lysobacterales</taxon>
        <taxon>Lysobacteraceae</taxon>
        <taxon>Luteimonas</taxon>
    </lineage>
</organism>
<keyword evidence="1" id="KW-0732">Signal</keyword>
<dbReference type="OrthoDB" id="5979319at2"/>
<dbReference type="EMBL" id="VOHK01000001">
    <property type="protein sequence ID" value="TWT23088.1"/>
    <property type="molecule type" value="Genomic_DNA"/>
</dbReference>
<evidence type="ECO:0000313" key="3">
    <source>
        <dbReference type="Proteomes" id="UP000319980"/>
    </source>
</evidence>
<evidence type="ECO:0008006" key="4">
    <source>
        <dbReference type="Google" id="ProtNLM"/>
    </source>
</evidence>
<accession>A0A5C5UAU9</accession>
<comment type="caution">
    <text evidence="2">The sequence shown here is derived from an EMBL/GenBank/DDBJ whole genome shotgun (WGS) entry which is preliminary data.</text>
</comment>
<gene>
    <name evidence="2" type="ORF">FQY83_00070</name>
</gene>
<dbReference type="Proteomes" id="UP000319980">
    <property type="component" value="Unassembled WGS sequence"/>
</dbReference>
<sequence>MKLHRTSVPAACLAVLATVPLQAHAVRIDYAVDMGIEFNDNVLMSSSDAMDSDALRAGFGFVLTEETSTVQANFGGRFEYWNYISGPQSNAFETSLAGRLNWFIMPETLSFTVEDSLEMRPIDRFAPDAPNNRQRVNVLSLGPNLLFNWGAAFRGRAEARWIDTSAEENDEFESSRLSAAVHLIRDLDPTSSLTFSLRGQDVDFDHDLMARDYRRYDGYVRYQKELSRLGFAFDAGYTWVDYADGSSESLPIFRGQATWELSNRSSLSLGGARQLSDAGTAAIEEIGTVVVVPDSLTGYAAGVESSVYRERRADINYTYAGERILFSAGPYYERIEYIDTDAFDETRRGAIVQIAYRLAPTWDLETFVDAARAEFPQIGREMDDLRLGVDLSKTWNRRWSSSLRYTHYRREDDGVLGNASQNIWYLTVVYRNR</sequence>
<dbReference type="RefSeq" id="WP_146383940.1">
    <property type="nucleotide sequence ID" value="NZ_VOHK01000001.1"/>
</dbReference>
<dbReference type="SUPFAM" id="SSF56935">
    <property type="entry name" value="Porins"/>
    <property type="match status" value="1"/>
</dbReference>
<protein>
    <recommendedName>
        <fullName evidence="4">Outer membrane beta-barrel protein</fullName>
    </recommendedName>
</protein>